<dbReference type="SUPFAM" id="SSF56219">
    <property type="entry name" value="DNase I-like"/>
    <property type="match status" value="1"/>
</dbReference>
<dbReference type="EMBL" id="BHYK01000017">
    <property type="protein sequence ID" value="GCD11319.1"/>
    <property type="molecule type" value="Genomic_DNA"/>
</dbReference>
<dbReference type="GO" id="GO:0003677">
    <property type="term" value="F:DNA binding"/>
    <property type="evidence" value="ECO:0007669"/>
    <property type="project" value="InterPro"/>
</dbReference>
<dbReference type="GO" id="GO:0003906">
    <property type="term" value="F:DNA-(apurinic or apyrimidinic site) endonuclease activity"/>
    <property type="evidence" value="ECO:0007669"/>
    <property type="project" value="TreeGrafter"/>
</dbReference>
<dbReference type="InterPro" id="IPR020847">
    <property type="entry name" value="AP_endonuclease_F1_BS"/>
</dbReference>
<feature type="binding site" evidence="6">
    <location>
        <position position="244"/>
    </location>
    <ligand>
        <name>Mg(2+)</name>
        <dbReference type="ChEBI" id="CHEBI:18420"/>
        <label>1</label>
    </ligand>
</feature>
<feature type="binding site" evidence="6">
    <location>
        <position position="245"/>
    </location>
    <ligand>
        <name>Mg(2+)</name>
        <dbReference type="ChEBI" id="CHEBI:18420"/>
        <label>1</label>
    </ligand>
</feature>
<evidence type="ECO:0000256" key="4">
    <source>
        <dbReference type="ARBA" id="ARBA00022842"/>
    </source>
</evidence>
<feature type="site" description="Important for catalytic activity" evidence="7">
    <location>
        <position position="219"/>
    </location>
</feature>
<dbReference type="NCBIfam" id="TIGR00633">
    <property type="entry name" value="xth"/>
    <property type="match status" value="1"/>
</dbReference>
<comment type="similarity">
    <text evidence="1">Belongs to the DNA repair enzymes AP/ExoA family.</text>
</comment>
<feature type="binding site" evidence="6">
    <location>
        <position position="148"/>
    </location>
    <ligand>
        <name>Mg(2+)</name>
        <dbReference type="ChEBI" id="CHEBI:18420"/>
        <label>1</label>
    </ligand>
</feature>
<proteinExistence type="inferred from homology"/>
<dbReference type="GO" id="GO:0008081">
    <property type="term" value="F:phosphoric diester hydrolase activity"/>
    <property type="evidence" value="ECO:0007669"/>
    <property type="project" value="TreeGrafter"/>
</dbReference>
<dbReference type="GO" id="GO:0006284">
    <property type="term" value="P:base-excision repair"/>
    <property type="evidence" value="ECO:0007669"/>
    <property type="project" value="TreeGrafter"/>
</dbReference>
<feature type="site" description="Interaction with DNA substrate" evidence="7">
    <location>
        <position position="245"/>
    </location>
</feature>
<dbReference type="Proteomes" id="UP000287872">
    <property type="component" value="Unassembled WGS sequence"/>
</dbReference>
<evidence type="ECO:0000256" key="1">
    <source>
        <dbReference type="ARBA" id="ARBA00007092"/>
    </source>
</evidence>
<feature type="site" description="Transition state stabilizer" evidence="7">
    <location>
        <position position="150"/>
    </location>
</feature>
<keyword evidence="3" id="KW-0378">Hydrolase</keyword>
<dbReference type="NCBIfam" id="TIGR00195">
    <property type="entry name" value="exoDNase_III"/>
    <property type="match status" value="1"/>
</dbReference>
<feature type="binding site" evidence="6">
    <location>
        <position position="7"/>
    </location>
    <ligand>
        <name>Mg(2+)</name>
        <dbReference type="ChEBI" id="CHEBI:18420"/>
        <label>1</label>
    </ligand>
</feature>
<dbReference type="GO" id="GO:0008311">
    <property type="term" value="F:double-stranded DNA 3'-5' DNA exonuclease activity"/>
    <property type="evidence" value="ECO:0007669"/>
    <property type="project" value="TreeGrafter"/>
</dbReference>
<comment type="caution">
    <text evidence="9">The sequence shown here is derived from an EMBL/GenBank/DDBJ whole genome shotgun (WGS) entry which is preliminary data.</text>
</comment>
<keyword evidence="2 6" id="KW-0479">Metal-binding</keyword>
<feature type="binding site" evidence="6">
    <location>
        <position position="35"/>
    </location>
    <ligand>
        <name>Mg(2+)</name>
        <dbReference type="ChEBI" id="CHEBI:18420"/>
        <label>1</label>
    </ligand>
</feature>
<feature type="domain" description="Endonuclease/exonuclease/phosphatase" evidence="8">
    <location>
        <begin position="5"/>
        <end position="245"/>
    </location>
</feature>
<dbReference type="RefSeq" id="WP_125003029.1">
    <property type="nucleotide sequence ID" value="NZ_BHYK01000017.1"/>
</dbReference>
<name>A0A401UP52_9CLOT</name>
<dbReference type="AlphaFoldDB" id="A0A401UP52"/>
<keyword evidence="6" id="KW-0464">Manganese</keyword>
<dbReference type="FunFam" id="3.60.10.10:FF:000026">
    <property type="entry name" value="Exodeoxyribonuclease III"/>
    <property type="match status" value="1"/>
</dbReference>
<evidence type="ECO:0000259" key="8">
    <source>
        <dbReference type="Pfam" id="PF03372"/>
    </source>
</evidence>
<feature type="active site" description="Proton donor/acceptor" evidence="5">
    <location>
        <position position="148"/>
    </location>
</feature>
<feature type="binding site" evidence="6">
    <location>
        <position position="150"/>
    </location>
    <ligand>
        <name>Mg(2+)</name>
        <dbReference type="ChEBI" id="CHEBI:18420"/>
        <label>1</label>
    </ligand>
</feature>
<keyword evidence="10" id="KW-1185">Reference proteome</keyword>
<evidence type="ECO:0000256" key="6">
    <source>
        <dbReference type="PIRSR" id="PIRSR604808-2"/>
    </source>
</evidence>
<evidence type="ECO:0000313" key="10">
    <source>
        <dbReference type="Proteomes" id="UP000287872"/>
    </source>
</evidence>
<protein>
    <submittedName>
        <fullName evidence="9">Exodeoxyribonuclease III</fullName>
    </submittedName>
</protein>
<dbReference type="InterPro" id="IPR036691">
    <property type="entry name" value="Endo/exonu/phosph_ase_sf"/>
</dbReference>
<sequence>MKIYSWNVNGIRAIKDKGFIEWVTSEQPDVLCLQETKIQENQISEELKNIQGYYSYFSCAEKKGYSGVATYTKQKPISVCYGIGIERFDTEGRIVITEFEDFTLLNIYFPNGQKDEIRLNYKMEFYDALLDYCEALREKGKKLIICGDYNTAHNAIDLKNPKANEKYSGFLPIERAWMDKFISYGYVDTFRNLHEEEVKYSWWSYRFKAREKNAGWRIDYFFVTEDLLNTIKEADILNEVVGSDHCPVCIIL</sequence>
<dbReference type="PANTHER" id="PTHR22748:SF6">
    <property type="entry name" value="DNA-(APURINIC OR APYRIMIDINIC SITE) ENDONUCLEASE"/>
    <property type="match status" value="1"/>
</dbReference>
<evidence type="ECO:0000256" key="3">
    <source>
        <dbReference type="ARBA" id="ARBA00022801"/>
    </source>
</evidence>
<keyword evidence="4 6" id="KW-0460">Magnesium</keyword>
<dbReference type="InterPro" id="IPR005135">
    <property type="entry name" value="Endo/exonuclease/phosphatase"/>
</dbReference>
<evidence type="ECO:0000256" key="7">
    <source>
        <dbReference type="PIRSR" id="PIRSR604808-3"/>
    </source>
</evidence>
<dbReference type="CDD" id="cd09085">
    <property type="entry name" value="Mth212-like_AP-endo"/>
    <property type="match status" value="1"/>
</dbReference>
<evidence type="ECO:0000256" key="2">
    <source>
        <dbReference type="ARBA" id="ARBA00022723"/>
    </source>
</evidence>
<accession>A0A401UP52</accession>
<dbReference type="PROSITE" id="PS51435">
    <property type="entry name" value="AP_NUCLEASE_F1_4"/>
    <property type="match status" value="1"/>
</dbReference>
<dbReference type="PROSITE" id="PS00726">
    <property type="entry name" value="AP_NUCLEASE_F1_1"/>
    <property type="match status" value="1"/>
</dbReference>
<gene>
    <name evidence="9" type="primary">exoA</name>
    <name evidence="9" type="ORF">Ctaglu_29420</name>
</gene>
<evidence type="ECO:0000313" key="9">
    <source>
        <dbReference type="EMBL" id="GCD11319.1"/>
    </source>
</evidence>
<dbReference type="Gene3D" id="3.60.10.10">
    <property type="entry name" value="Endonuclease/exonuclease/phosphatase"/>
    <property type="match status" value="1"/>
</dbReference>
<organism evidence="9 10">
    <name type="scientific">Clostridium tagluense</name>
    <dbReference type="NCBI Taxonomy" id="360422"/>
    <lineage>
        <taxon>Bacteria</taxon>
        <taxon>Bacillati</taxon>
        <taxon>Bacillota</taxon>
        <taxon>Clostridia</taxon>
        <taxon>Eubacteriales</taxon>
        <taxon>Clostridiaceae</taxon>
        <taxon>Clostridium</taxon>
    </lineage>
</organism>
<feature type="active site" description="Proton acceptor" evidence="5">
    <location>
        <position position="245"/>
    </location>
</feature>
<dbReference type="Pfam" id="PF03372">
    <property type="entry name" value="Exo_endo_phos"/>
    <property type="match status" value="1"/>
</dbReference>
<dbReference type="OrthoDB" id="9803914at2"/>
<dbReference type="GO" id="GO:0046872">
    <property type="term" value="F:metal ion binding"/>
    <property type="evidence" value="ECO:0007669"/>
    <property type="project" value="UniProtKB-KW"/>
</dbReference>
<evidence type="ECO:0000256" key="5">
    <source>
        <dbReference type="PIRSR" id="PIRSR604808-1"/>
    </source>
</evidence>
<dbReference type="PANTHER" id="PTHR22748">
    <property type="entry name" value="AP ENDONUCLEASE"/>
    <property type="match status" value="1"/>
</dbReference>
<dbReference type="InterPro" id="IPR004808">
    <property type="entry name" value="AP_endonuc_1"/>
</dbReference>
<reference evidence="9 10" key="1">
    <citation type="submission" date="2018-11" db="EMBL/GenBank/DDBJ databases">
        <title>Genome sequencing and assembly of Clostridium tagluense strain A121.</title>
        <authorList>
            <person name="Murakami T."/>
            <person name="Segawa T."/>
            <person name="Shcherbakova V.A."/>
            <person name="Mori H."/>
            <person name="Yoshimura Y."/>
        </authorList>
    </citation>
    <scope>NUCLEOTIDE SEQUENCE [LARGE SCALE GENOMIC DNA]</scope>
    <source>
        <strain evidence="9 10">A121</strain>
    </source>
</reference>
<feature type="active site" evidence="5">
    <location>
        <position position="108"/>
    </location>
</feature>
<comment type="cofactor">
    <cofactor evidence="6">
        <name>Mg(2+)</name>
        <dbReference type="ChEBI" id="CHEBI:18420"/>
    </cofactor>
    <cofactor evidence="6">
        <name>Mn(2+)</name>
        <dbReference type="ChEBI" id="CHEBI:29035"/>
    </cofactor>
    <text evidence="6">Probably binds two magnesium or manganese ions per subunit.</text>
</comment>